<evidence type="ECO:0000256" key="1">
    <source>
        <dbReference type="SAM" id="Phobius"/>
    </source>
</evidence>
<dbReference type="RefSeq" id="WP_094251442.1">
    <property type="nucleotide sequence ID" value="NZ_JBHLXL010000001.1"/>
</dbReference>
<keyword evidence="1" id="KW-1133">Transmembrane helix</keyword>
<keyword evidence="1" id="KW-0472">Membrane</keyword>
<feature type="transmembrane region" description="Helical" evidence="1">
    <location>
        <begin position="7"/>
        <end position="26"/>
    </location>
</feature>
<proteinExistence type="predicted"/>
<protein>
    <submittedName>
        <fullName evidence="2">Uncharacterized protein</fullName>
    </submittedName>
</protein>
<name>A0A235FDT6_9BACL</name>
<dbReference type="Proteomes" id="UP000215059">
    <property type="component" value="Unassembled WGS sequence"/>
</dbReference>
<evidence type="ECO:0000313" key="3">
    <source>
        <dbReference type="Proteomes" id="UP000215059"/>
    </source>
</evidence>
<dbReference type="OrthoDB" id="2868290at2"/>
<dbReference type="EMBL" id="NOII01000001">
    <property type="protein sequence ID" value="OYD59481.1"/>
    <property type="molecule type" value="Genomic_DNA"/>
</dbReference>
<keyword evidence="3" id="KW-1185">Reference proteome</keyword>
<keyword evidence="1" id="KW-0812">Transmembrane</keyword>
<comment type="caution">
    <text evidence="2">The sequence shown here is derived from an EMBL/GenBank/DDBJ whole genome shotgun (WGS) entry which is preliminary data.</text>
</comment>
<gene>
    <name evidence="2" type="ORF">CGZ90_06210</name>
</gene>
<evidence type="ECO:0000313" key="2">
    <source>
        <dbReference type="EMBL" id="OYD59481.1"/>
    </source>
</evidence>
<organism evidence="2 3">
    <name type="scientific">Fictibacillus aquaticus</name>
    <dbReference type="NCBI Taxonomy" id="2021314"/>
    <lineage>
        <taxon>Bacteria</taxon>
        <taxon>Bacillati</taxon>
        <taxon>Bacillota</taxon>
        <taxon>Bacilli</taxon>
        <taxon>Bacillales</taxon>
        <taxon>Fictibacillaceae</taxon>
        <taxon>Fictibacillus</taxon>
    </lineage>
</organism>
<dbReference type="AlphaFoldDB" id="A0A235FDT6"/>
<reference evidence="2 3" key="1">
    <citation type="submission" date="2017-07" db="EMBL/GenBank/DDBJ databases">
        <title>Fictibacillus sp. nov. GDSW-R2A3 Genome sequencing and assembly.</title>
        <authorList>
            <person name="Mayilraj S."/>
        </authorList>
    </citation>
    <scope>NUCLEOTIDE SEQUENCE [LARGE SCALE GENOMIC DNA]</scope>
    <source>
        <strain evidence="2 3">GDSW-R2A3</strain>
    </source>
</reference>
<accession>A0A235FDT6</accession>
<sequence length="225" mass="25785">MRRKRLTLTIILLGILIIGIFGFSYLDKRLNGDPVHVSNTAQILKNQIEDKYDIVITDSKGFYENVIGYGATLTTEDGLTFDAWNRQTGVVDFYQEAIWTKKGLHKWGYADTFIPSVDNVHLNIGYREESPKDKHLPAKPIEDIQHHLWITIYVDLKDSFKKKKAASIEEGIFNYYQALQKDGAKEIELIVRHKDDSGSYMITRDANGIIPAIHNTEDVSERLNK</sequence>